<dbReference type="EMBL" id="FNVS01000029">
    <property type="protein sequence ID" value="SEG28852.1"/>
    <property type="molecule type" value="Genomic_DNA"/>
</dbReference>
<gene>
    <name evidence="1" type="ORF">SAMN05444001_1295</name>
</gene>
<sequence length="63" mass="6988">MKKLSLIKLSKKEESKILGGACNFKCSTTYGCNTCSGFHISYALSDNYGQNRDNDIYVRDIGS</sequence>
<accession>A0A8G2BZ61</accession>
<protein>
    <submittedName>
        <fullName evidence="1">Uncharacterized protein</fullName>
    </submittedName>
</protein>
<proteinExistence type="predicted"/>
<name>A0A8G2BZ61_9BACT</name>
<evidence type="ECO:0000313" key="2">
    <source>
        <dbReference type="Proteomes" id="UP000236725"/>
    </source>
</evidence>
<dbReference type="Proteomes" id="UP000236725">
    <property type="component" value="Unassembled WGS sequence"/>
</dbReference>
<comment type="caution">
    <text evidence="1">The sequence shown here is derived from an EMBL/GenBank/DDBJ whole genome shotgun (WGS) entry which is preliminary data.</text>
</comment>
<reference evidence="1 2" key="1">
    <citation type="submission" date="2016-10" db="EMBL/GenBank/DDBJ databases">
        <authorList>
            <person name="Varghese N."/>
            <person name="Submissions S."/>
        </authorList>
    </citation>
    <scope>NUCLEOTIDE SEQUENCE [LARGE SCALE GENOMIC DNA]</scope>
    <source>
        <strain evidence="1 2">DSM 29073</strain>
    </source>
</reference>
<dbReference type="AlphaFoldDB" id="A0A8G2BZ61"/>
<keyword evidence="2" id="KW-1185">Reference proteome</keyword>
<organism evidence="1 2">
    <name type="scientific">Parabacteroides chinchillae</name>
    <dbReference type="NCBI Taxonomy" id="871327"/>
    <lineage>
        <taxon>Bacteria</taxon>
        <taxon>Pseudomonadati</taxon>
        <taxon>Bacteroidota</taxon>
        <taxon>Bacteroidia</taxon>
        <taxon>Bacteroidales</taxon>
        <taxon>Tannerellaceae</taxon>
        <taxon>Parabacteroides</taxon>
    </lineage>
</organism>
<evidence type="ECO:0000313" key="1">
    <source>
        <dbReference type="EMBL" id="SEG28852.1"/>
    </source>
</evidence>